<dbReference type="FunFam" id="2.10.25.10:FF:000153">
    <property type="entry name" value="MUC5B isoform 1"/>
    <property type="match status" value="1"/>
</dbReference>
<dbReference type="InterPro" id="IPR003645">
    <property type="entry name" value="Fol_N"/>
</dbReference>
<dbReference type="Gene3D" id="2.10.25.10">
    <property type="entry name" value="Laminin"/>
    <property type="match status" value="12"/>
</dbReference>
<dbReference type="Pfam" id="PF17517">
    <property type="entry name" value="IgGFc_binding"/>
    <property type="match status" value="1"/>
</dbReference>
<dbReference type="Proteomes" id="UP001066276">
    <property type="component" value="Chromosome 7"/>
</dbReference>
<feature type="domain" description="VWFD" evidence="6">
    <location>
        <begin position="4043"/>
        <end position="4223"/>
    </location>
</feature>
<keyword evidence="5" id="KW-0325">Glycoprotein</keyword>
<dbReference type="CDD" id="cd19941">
    <property type="entry name" value="TIL"/>
    <property type="match status" value="12"/>
</dbReference>
<keyword evidence="8" id="KW-1185">Reference proteome</keyword>
<dbReference type="InterPro" id="IPR001007">
    <property type="entry name" value="VWF_dom"/>
</dbReference>
<dbReference type="EMBL" id="JANPWB010000011">
    <property type="protein sequence ID" value="KAJ1132332.1"/>
    <property type="molecule type" value="Genomic_DNA"/>
</dbReference>
<feature type="domain" description="VWFD" evidence="6">
    <location>
        <begin position="466"/>
        <end position="646"/>
    </location>
</feature>
<protein>
    <recommendedName>
        <fullName evidence="6">VWFD domain-containing protein</fullName>
    </recommendedName>
</protein>
<feature type="domain" description="VWFD" evidence="6">
    <location>
        <begin position="2440"/>
        <end position="2612"/>
    </location>
</feature>
<feature type="domain" description="VWFD" evidence="6">
    <location>
        <begin position="3237"/>
        <end position="3416"/>
    </location>
</feature>
<gene>
    <name evidence="7" type="ORF">NDU88_010651</name>
</gene>
<feature type="domain" description="VWFD" evidence="6">
    <location>
        <begin position="2054"/>
        <end position="2231"/>
    </location>
</feature>
<feature type="domain" description="VWFD" evidence="6">
    <location>
        <begin position="2846"/>
        <end position="3026"/>
    </location>
</feature>
<dbReference type="FunFam" id="2.10.25.10:FF:000055">
    <property type="entry name" value="alpha-tectorin isoform X1"/>
    <property type="match status" value="9"/>
</dbReference>
<dbReference type="SMART" id="SM00215">
    <property type="entry name" value="VWC_out"/>
    <property type="match status" value="11"/>
</dbReference>
<dbReference type="GO" id="GO:0031012">
    <property type="term" value="C:extracellular matrix"/>
    <property type="evidence" value="ECO:0007669"/>
    <property type="project" value="TreeGrafter"/>
</dbReference>
<feature type="domain" description="VWFD" evidence="6">
    <location>
        <begin position="4434"/>
        <end position="4611"/>
    </location>
</feature>
<dbReference type="Pfam" id="PF00094">
    <property type="entry name" value="VWD"/>
    <property type="match status" value="13"/>
</dbReference>
<feature type="domain" description="VWFD" evidence="6">
    <location>
        <begin position="5206"/>
        <end position="5378"/>
    </location>
</feature>
<reference evidence="7" key="1">
    <citation type="journal article" date="2022" name="bioRxiv">
        <title>Sequencing and chromosome-scale assembly of the giantPleurodeles waltlgenome.</title>
        <authorList>
            <person name="Brown T."/>
            <person name="Elewa A."/>
            <person name="Iarovenko S."/>
            <person name="Subramanian E."/>
            <person name="Araus A.J."/>
            <person name="Petzold A."/>
            <person name="Susuki M."/>
            <person name="Suzuki K.-i.T."/>
            <person name="Hayashi T."/>
            <person name="Toyoda A."/>
            <person name="Oliveira C."/>
            <person name="Osipova E."/>
            <person name="Leigh N.D."/>
            <person name="Simon A."/>
            <person name="Yun M.H."/>
        </authorList>
    </citation>
    <scope>NUCLEOTIDE SEQUENCE</scope>
    <source>
        <strain evidence="7">20211129_DDA</strain>
        <tissue evidence="7">Liver</tissue>
    </source>
</reference>
<accession>A0AAV7PZ01</accession>
<dbReference type="InterPro" id="IPR025615">
    <property type="entry name" value="TILa_dom"/>
</dbReference>
<dbReference type="SMART" id="SM00832">
    <property type="entry name" value="C8"/>
    <property type="match status" value="12"/>
</dbReference>
<evidence type="ECO:0000256" key="1">
    <source>
        <dbReference type="ARBA" id="ARBA00004613"/>
    </source>
</evidence>
<dbReference type="SMART" id="SM00274">
    <property type="entry name" value="FOLN"/>
    <property type="match status" value="3"/>
</dbReference>
<dbReference type="PANTHER" id="PTHR11339">
    <property type="entry name" value="EXTRACELLULAR MATRIX GLYCOPROTEIN RELATED"/>
    <property type="match status" value="1"/>
</dbReference>
<keyword evidence="4" id="KW-1015">Disulfide bond</keyword>
<feature type="domain" description="VWFD" evidence="6">
    <location>
        <begin position="4820"/>
        <end position="4999"/>
    </location>
</feature>
<feature type="domain" description="VWFD" evidence="6">
    <location>
        <begin position="1663"/>
        <end position="1843"/>
    </location>
</feature>
<dbReference type="Pfam" id="PF08742">
    <property type="entry name" value="C8"/>
    <property type="match status" value="12"/>
</dbReference>
<organism evidence="7 8">
    <name type="scientific">Pleurodeles waltl</name>
    <name type="common">Iberian ribbed newt</name>
    <dbReference type="NCBI Taxonomy" id="8319"/>
    <lineage>
        <taxon>Eukaryota</taxon>
        <taxon>Metazoa</taxon>
        <taxon>Chordata</taxon>
        <taxon>Craniata</taxon>
        <taxon>Vertebrata</taxon>
        <taxon>Euteleostomi</taxon>
        <taxon>Amphibia</taxon>
        <taxon>Batrachia</taxon>
        <taxon>Caudata</taxon>
        <taxon>Salamandroidea</taxon>
        <taxon>Salamandridae</taxon>
        <taxon>Pleurodelinae</taxon>
        <taxon>Pleurodeles</taxon>
    </lineage>
</organism>
<dbReference type="InterPro" id="IPR001846">
    <property type="entry name" value="VWF_type-D"/>
</dbReference>
<evidence type="ECO:0000259" key="6">
    <source>
        <dbReference type="PROSITE" id="PS51233"/>
    </source>
</evidence>
<name>A0AAV7PZ01_PLEWA</name>
<dbReference type="InterPro" id="IPR050780">
    <property type="entry name" value="Mucin_vWF_Thrombospondin_sf"/>
</dbReference>
<evidence type="ECO:0000256" key="2">
    <source>
        <dbReference type="ARBA" id="ARBA00022525"/>
    </source>
</evidence>
<dbReference type="InterPro" id="IPR002919">
    <property type="entry name" value="TIL_dom"/>
</dbReference>
<sequence length="5378" mass="591731">MVKRAVCDAMGTQRSIKSWTWAFFLIARFASATASSKGQLFVSALMQNYQSTLPLMHYELRITASEPNTNVTVSVCNLFTRSFILQKDITVSLDLPRNLEIIGTRRSDMVVKIKTSKDVTVHAFSQKLRTSDTTIVYPDRSLGTDYIIVTPAMGPVDSVKEFLVLSMEPTSINIRLTGAITFERKTYKPNTRLTIMLKELEAVQLQSKDDLSGTRITSTRPVAVITGHSCTWKYTKCDHVNEQLLPVNSWGTKFIVQPLSLQSRGDLIYIVAHTATQVNYQQGIDTRTSNLQAGQVLKIDNKNNPLKIESNKGIEVMFFGTGSMTSQKLPYDTFLMNIPSVTNYCKSYRIYGQRGFTNYAMIVIRTTSTAALTFDKIPIRNLKWVPFTGTGYSYAEYKFSDSLTSHLVEHPSEPFGLMSVGVATLEAYGSQASCIEATTCMDMRCEKDRFCKMVDGTPRCLTDSVSTCLAIGDPHLITHDGRMFDMQGTCTYTILKSCEINGQLPSFNVEAKNRNRGNTKVSFVTNVKVQAYGQNISINAMEYARVWVNGVKSGLPVTLAEGKMYIYQCGWKAVVKLELGLTVHFDWVSLLQVAIKDSYTESVCGLCGNKNKDPIDDFATPAGKQAANPEEFGASWKVEDGDRHCWHDCNGKCNDCPPGHAKRKEAEGFCGLIAKSIAGPFSACHAKIDPQAYLDNCIYDVCLNKGDKQAACQSLKGYADMCQSAGVKIADWRRAAGCPLDCGPNSQYKVCGTACPNTCEDDAASTKCIDPCVESCECNGGFVLTLGKCVPKSTCGCTYKGLPYVQNQVFWEDDKCERLCTCNPASKQVECRATQCKASEKCGTVNGVRGCYPVSYGTCSISGNPHYNTLDGQRFVYQGDCVYQFSALGNKTMDLVDFQVNVQNEHRGNKYVTFTRTVEFTIHGLVIIIGRQFPGTVMLNSQRVNLPYNTDDEKVAMYKAGSNVVVRTDFGITLTFDWQSRVTLKLPSTYAGFVSGLCGNFDGDKTNDLTLKNGEKAPNPTTFGDSWKTKDTPGCKGGVPPPTCPNLQHMKDSQRSSGMDCGLLLSKEGPFQNCHSKVDPEGYFEDCVYDSCFFTGRQATFCQTLASYVAACQAAGGQVESWRKETFCPMSCPRNSHYELCSTGCPITCSGLITPAGCDSTCTEGCSCNDGFVLSGDQCVDISQCGCLYREKYYKKGEVFYPSGKCDTQCTCQEGGSVGCIPFACGPNEECTLEDGILKCIPADFGTCAALGDAHVTTLDGHHYDYQGRCMYTLATSSGGNKNLTQFEVKVNHNEYGKMQARDTSMVTLEVYNHSFGMIQSKKEIIMVDGVINRPPVSLMDGRVRAFQHGMTIRIQTDFHLDIQFDLQNYVKVTVPGSYKGEMRGLCGNYNGDTSGEFTLPDGQLTTDVNAFGAAWAVQAEEPCDPVTCGAPDNPCFTCSEDKKAVFRNKEYCGFLTDVAGPLRDCHSAIKPDAYFENCVYDLCAANGDRMRLCHNIQSYVADCQAAGVTIRPWRSDSFCPMECPENSSYSTCSNICASSCFALVDPWDCPEDCVEGCECDGDLLFDGQQCVPMDKCGCFVDGRYCPLDLAILADDCSKSCTCTPLGHLICEDHSCADDEKCTNEDGVIKCINEDPCKSQKCREKEDCKLVDGKAQCFPQFTGTCWGWGDPHLGTYDGKMYSFQGTCSYILSEYCGNDTTLVPFRVVVKNDVRGGVQSVSYVSEIHTYISGIHITMKKADYPKIRVNDVLYNLPYEEAGLLKVYQSGLQVLLKAGNGLEVTYDWIWHCVLTVPSSYYGATCGLCGNFNQDAEDDMFDPNRNQVTDIIAWAGSWKVYDRDPFCWDYCSGDCPICEESMKSLYSGNQYCGLIINSIDAPFHECHSKVNPDKFFDDCLYDVCMNRGAKQILCQAISAYASTCRKNNVTVYDWRMPSGCPLPCPPNSHYEATGNACPATCLDRTAPDRCTDPPVETCQCDQGFVLSSGECVTINNCGCSSNGVYYKPNEEFWEDKNCERRCRCDPVLGMVVCQTVRCKDSERCMVANGVRGCFPVSYTECSARGDLHYYNYDGRHFDFMGTCAYLLVGCESEDPTLTPFRVIVKNDHRGIKAVSFTNEVTLEMYGTGITLSKVYPGNILVNGTVTCLPFYFKDLQAFRSGDKVVIQTPFGLTIKFDWDFEVSVTIPNTYANAVSGLCGNNNGNADDELTMKDGTPASNEKEFGDSWKVADVPGCEAECNEKCTSCTEEQTQTYLTEEYCGILTKPDGPFSQCYETISQTHYFQDCVFDSCQNQGHQSTTCSAIRAYVTACQAKGVMVKEWRADHFCYPKCPEKSHYELCGSGCPGTCYGLAPPTGCDEPCTEGCFCDSGYLLSGDKCVPIADCGCTYRGRYYQKGEDFFPDASCQERCRCTDSGDTQCVKTSCGTNEDCKVVDGVQGCHPSGFGVCVAVGHGHYISFDYLDFDYQGTCTYTLATICGAHPEHRFSVVVHNVVDAKKIMVSVDHHNITLNLGSRWTVTINQERYNLPVTLDGGLVMVNQEGNNMVVRTGAGEEVLYDGAHYVQVKVPTTYKEKMCGLCGNFNDDPSDDFLLPNGKSSTNVSEFFAAWKLPVKDSECTDGCSSKCPVCSEERTAPYTADTKCGMITATEGPFQNCHTLVDPSNYFNYCLYDMCVLSNDQQALCSSLQAYTAACQDAGAEVHAWRETASCPFTCPANSHYELCTYTCDYTCPALLEQTHCTGRCYEGCESDAGYVFDGSLCVPRNSCGCMYNGRYLQLGMTILVNGCTKSCNCGPGGRVVCVDNSCTNNEKCLNEDGVIKCVNTATCNYTQCEKNYICVMADGKPKCAPHSVVVCQVYGDLHFNTYDGHKYKMQGTCTYTVVKSCEANGQLPPFNVEAKNRNRGNGRVSYVDMINIQAYGQNVTIYAMEQWQVRVNGIKSGLPITLAGGQIHIYNGGGYAVVELKYGLKVYFDWEGYLRVDLKSSYTGRVCGLCGNNNKDPNDDFVTPEGTEAASTEEFVKSWQVEDGDLSCWHDCIGPCKDCPPNLLETYKSESFCGLIAKATDGPFIQCHAKIDPQSYLDNCIYDVCLNNGAKQAACQSLKVYADTCQKAGVAIADWRKAAQCPLECGPNSQYKLCGTACPNTCEDDTASTTCMDPCVESCECKEGFVLNVGKCVPKNTCGCTYKGLPYIQNQVFWEDDKCERLCTCNPNTKQVECRAAQCKVSEKCGIVNGVSGCYPVGYGTCSSIGEPHYNTLDGVRFVYQGDCVYQFSALCNKTVDLVDFQVNVQNEHRGSKPVTLIRTVEFTIYGLATIISRQFPGTVMLNSHRINLPYNTDDGKVRMYKASSKVVIKTDIGITVTFDFQNRITLKLPSTYAGFVCGLCGDFDGDKTNDLTLKNGAKAPNPATFGDSWRTRDIPGCKESTPTPTCPNLQDVKDSQRPSGTDCGVLLSAEGPFQNCHRKVDPEGYFEDCVYDSCFYSGQQATFCPALASYAVACQEAGGQVESWRTETFCPMACPTNSHYELCSTGCPITCSGLTTPAGCDSTCTEGCSCNDGFILSGDQCVDISQCGCLYREKYYKKGEVFYPNGKCNTQCTCQEGGSVGCIPFTCGPNEECTLEDGILKCIPADFGTCAALGDSHYTTLDGHHYDYQGRCMYTLATSSGGNKNLTQFEVKVKHNDYGKMQARVTSMVTLEVYNHSFGMIQSRKDAILVDGVINRLPVSLMDGRVRAFQHGMTIRIQSDFHLDIQFDLQNYVKVTVPGSYKGEMRGLCGNYNGDTSGEFTLPDGQLTTDVNAFGAAWAVQAEEPCDPVTCGAPDNPCFTCSEDKKAVFRNKEYCGFLTDVAGPLRDCHSAIKPDAYFENCVYDLCAANGDRMRLCHNIQSYVADCQAAGVTIRPWRSDSFCPMDCPANSSSSTCSNICASSCFALVDPWDCPRDCVEGCECDGDLLFDGQQCVPMDKCGCFVDGRYYPQGVVVLADDCSKSCTCSPLDGLDCEAHGCADDEKCTNEDGVIKCINKDPCKSKKCRAKEDCKLVDGKAQCFPQFTGTCWGWGDPHLLTYDGKKFSFQGTCSYILSEYCGNDTTLVPFRVVVKNEVRGGIQSISYVSEIHTYIYGNYITMKKAEYLKIGVNGILYNLPYEEAGLLKVYQSGLQVLLKAENGLEVSFDWIWHVVLTLPSSYYGATCGLCGDFNQDAEDDMFDPSRNQVTDIIAWAGSWKVYDRDPFCWDYCSGDCPTCEESMKSLYSGNQYCGLIINSTDGPFRECHSKVNPDKFFDDCLYDVCMNGGAKQILCQALSSYASTCLKSSVTLYDWRMPSACPLPCPPNSHYEASGNACPATCLDRTSPDRCTDPPVETCQCDQGFVLSSGECVAIDNCGCSSNGVYYKPNEEFWEDKNCERQCRCDEALGMVVCQTVRCKDSERCMVANGVRGCFPVSYAECSARGNLHYYTYDGRRFDFMGTCAYLLVGTTSEDPALTPFRIIVKNDHHDIKAVSFTKEVTLELYGSEITLSKDYPGKILVNGTEICLPFYFGDLQAIRSGDNVVIRTDFGVRLMFDWGSEVSVTIPKTYANAVSGLCGNNNGNADDDLTMKDGNSTSNEEEFADSWKVADIPGCEEKCNDKCPSCSEEQKQMYTTEEYCGVLTKPDGPFSQCYETIDPTNYYKDCIFDSCQTHGQQSTVCSAIRAYVTACQAKGVEVKAWRTDHFCHLKCPGKSHYELCGRGCPGTCYGLAPPTGCDEPCTEGCFCDNGFLLSGDTCVPIADCGCTYKGRYYKKGEDFFPDTTCEERCRCTDSGSTECVKTSCGVNEKCKVVNGIQGCHPSGFGICVAAGHRHYLSFDNRAIDYQGTCTYTLAAICSGQHGHRFSVVVGNGRHEKSNVAVAKMVMVSLDHHNITMERGMKWMVKINQERYNLPVTLDGGLVMVNQEGNNIVVRTGAGEEVLYDGEHYVQVKVPNTYKEKMCGLCGNFNGDPSDDFLLPNGESSTNVNEFCAAWKLPVKDSECSDGCGSKCPVCSEERTAPYTADTKCGMITATEGPFQNCHKFVDPTSYFSHCLYDMCALNNDQQALCSNLQAYTAACQDAGAEVHAWRESASCPLTCPASSHYELCTRTCEHTCAALLRPPSCTRRCYEGCECDAWHAFDGIRCVPRKACGCVYNGRYIKVNESIVMPTCTQRCSCGIDGVAVCAPLTCGPNEVCEHRDNVLGCYRAHANCTINMGLDFISFDNQGGKVPSPGAFDLAFVCDGKSKDWFRVVVDLQQCSVESTKAVVFVFFWNAFFAVNDDRQFWLNGRPLPVPIRVNGVITVFRREHQLILEVRGKVQISIGPNADVRVQVWDTYAGKLCGACGNFNDNSDDDLQLSVGGQASDASQMITSWRAPDFSPW</sequence>
<keyword evidence="2" id="KW-0964">Secreted</keyword>
<comment type="caution">
    <text evidence="7">The sequence shown here is derived from an EMBL/GenBank/DDBJ whole genome shotgun (WGS) entry which is preliminary data.</text>
</comment>
<feature type="domain" description="VWFD" evidence="6">
    <location>
        <begin position="857"/>
        <end position="1036"/>
    </location>
</feature>
<dbReference type="Pfam" id="PF12714">
    <property type="entry name" value="TILa"/>
    <property type="match status" value="10"/>
</dbReference>
<dbReference type="SMART" id="SM00214">
    <property type="entry name" value="VWC"/>
    <property type="match status" value="5"/>
</dbReference>
<feature type="domain" description="VWFD" evidence="6">
    <location>
        <begin position="3626"/>
        <end position="3805"/>
    </location>
</feature>
<dbReference type="PROSITE" id="PS51233">
    <property type="entry name" value="VWFD"/>
    <property type="match status" value="13"/>
</dbReference>
<dbReference type="SMART" id="SM00216">
    <property type="entry name" value="VWD"/>
    <property type="match status" value="13"/>
</dbReference>
<dbReference type="InterPro" id="IPR014853">
    <property type="entry name" value="VWF/SSPO/ZAN-like_Cys-rich_dom"/>
</dbReference>
<dbReference type="SUPFAM" id="SSF57567">
    <property type="entry name" value="Serine protease inhibitors"/>
    <property type="match status" value="12"/>
</dbReference>
<feature type="domain" description="VWFD" evidence="6">
    <location>
        <begin position="1246"/>
        <end position="1425"/>
    </location>
</feature>
<dbReference type="InterPro" id="IPR036084">
    <property type="entry name" value="Ser_inhib-like_sf"/>
</dbReference>
<dbReference type="Pfam" id="PF01826">
    <property type="entry name" value="TIL"/>
    <property type="match status" value="12"/>
</dbReference>
<dbReference type="PANTHER" id="PTHR11339:SF373">
    <property type="entry name" value="VWFD DOMAIN-CONTAINING PROTEIN"/>
    <property type="match status" value="1"/>
</dbReference>
<evidence type="ECO:0000313" key="8">
    <source>
        <dbReference type="Proteomes" id="UP001066276"/>
    </source>
</evidence>
<evidence type="ECO:0000256" key="3">
    <source>
        <dbReference type="ARBA" id="ARBA00022737"/>
    </source>
</evidence>
<dbReference type="GO" id="GO:0005615">
    <property type="term" value="C:extracellular space"/>
    <property type="evidence" value="ECO:0007669"/>
    <property type="project" value="TreeGrafter"/>
</dbReference>
<evidence type="ECO:0000256" key="4">
    <source>
        <dbReference type="ARBA" id="ARBA00023157"/>
    </source>
</evidence>
<evidence type="ECO:0000256" key="5">
    <source>
        <dbReference type="ARBA" id="ARBA00023180"/>
    </source>
</evidence>
<comment type="subcellular location">
    <subcellularLocation>
        <location evidence="1">Secreted</location>
    </subcellularLocation>
</comment>
<evidence type="ECO:0000313" key="7">
    <source>
        <dbReference type="EMBL" id="KAJ1132332.1"/>
    </source>
</evidence>
<keyword evidence="3" id="KW-0677">Repeat</keyword>
<dbReference type="InterPro" id="IPR035234">
    <property type="entry name" value="IgGFc-bd_N"/>
</dbReference>
<proteinExistence type="predicted"/>